<evidence type="ECO:0000313" key="2">
    <source>
        <dbReference type="EMBL" id="QCL96321.1"/>
    </source>
</evidence>
<accession>A0A4D7YFJ7</accession>
<organism evidence="2 3">
    <name type="scientific">Agrobacterium tumefaciens</name>
    <dbReference type="NCBI Taxonomy" id="358"/>
    <lineage>
        <taxon>Bacteria</taxon>
        <taxon>Pseudomonadati</taxon>
        <taxon>Pseudomonadota</taxon>
        <taxon>Alphaproteobacteria</taxon>
        <taxon>Hyphomicrobiales</taxon>
        <taxon>Rhizobiaceae</taxon>
        <taxon>Rhizobium/Agrobacterium group</taxon>
        <taxon>Agrobacterium</taxon>
        <taxon>Agrobacterium tumefaciens complex</taxon>
    </lineage>
</organism>
<evidence type="ECO:0000256" key="1">
    <source>
        <dbReference type="SAM" id="MobiDB-lite"/>
    </source>
</evidence>
<reference evidence="2 3" key="1">
    <citation type="submission" date="2019-04" db="EMBL/GenBank/DDBJ databases">
        <title>Complete genome sequence of Agrobacterium tumefaciens CFBP7129.</title>
        <authorList>
            <person name="Haryono M."/>
            <person name="Lin Y.-C."/>
            <person name="Lai E.-M."/>
            <person name="Kuo C.-H."/>
        </authorList>
    </citation>
    <scope>NUCLEOTIDE SEQUENCE [LARGE SCALE GENOMIC DNA]</scope>
    <source>
        <strain evidence="2 3">CFBP7129</strain>
    </source>
</reference>
<dbReference type="AlphaFoldDB" id="A0A4D7YFJ7"/>
<sequence length="113" mass="12765">MASEDSISSGRRSPADSRSDIRMPAQRNGRSCHTDAEAMFDGSARQYALKDRPCQNPPPTYAVDPAWPMRASHVNFSKLYSELPTRRSRVNIEFHIDSTSARPPILTGYEMHR</sequence>
<dbReference type="EMBL" id="CP039923">
    <property type="protein sequence ID" value="QCL96321.1"/>
    <property type="molecule type" value="Genomic_DNA"/>
</dbReference>
<gene>
    <name evidence="2" type="ORF">CFBP7129_18940</name>
</gene>
<name>A0A4D7YFJ7_AGRTU</name>
<dbReference type="Proteomes" id="UP000298649">
    <property type="component" value="Chromosome linear"/>
</dbReference>
<protein>
    <submittedName>
        <fullName evidence="2">Uncharacterized protein</fullName>
    </submittedName>
</protein>
<evidence type="ECO:0000313" key="3">
    <source>
        <dbReference type="Proteomes" id="UP000298649"/>
    </source>
</evidence>
<feature type="compositionally biased region" description="Polar residues" evidence="1">
    <location>
        <begin position="1"/>
        <end position="11"/>
    </location>
</feature>
<feature type="region of interest" description="Disordered" evidence="1">
    <location>
        <begin position="1"/>
        <end position="34"/>
    </location>
</feature>
<proteinExistence type="predicted"/>